<gene>
    <name evidence="1" type="ORF">GDO81_024521</name>
</gene>
<evidence type="ECO:0000313" key="2">
    <source>
        <dbReference type="Proteomes" id="UP000824782"/>
    </source>
</evidence>
<protein>
    <submittedName>
        <fullName evidence="1">Uncharacterized protein</fullName>
    </submittedName>
</protein>
<comment type="caution">
    <text evidence="1">The sequence shown here is derived from an EMBL/GenBank/DDBJ whole genome shotgun (WGS) entry which is preliminary data.</text>
</comment>
<dbReference type="Proteomes" id="UP000824782">
    <property type="component" value="Unassembled WGS sequence"/>
</dbReference>
<dbReference type="EMBL" id="WNYA01030274">
    <property type="protein sequence ID" value="KAG8537441.1"/>
    <property type="molecule type" value="Genomic_DNA"/>
</dbReference>
<sequence>MKMSAHTIKITPFYTTPFHFLKPDIHMNAQTQRMHVLSFGAHGESRKTVSTKKSCKRVFLQFNLICIFFPQLSSTRHGKLNTFTRK</sequence>
<reference evidence="1" key="1">
    <citation type="thesis" date="2020" institute="ProQuest LLC" country="789 East Eisenhower Parkway, Ann Arbor, MI, USA">
        <title>Comparative Genomics and Chromosome Evolution.</title>
        <authorList>
            <person name="Mudd A.B."/>
        </authorList>
    </citation>
    <scope>NUCLEOTIDE SEQUENCE</scope>
    <source>
        <strain evidence="1">237g6f4</strain>
        <tissue evidence="1">Blood</tissue>
    </source>
</reference>
<name>A0AAV6YTX0_ENGPU</name>
<evidence type="ECO:0000313" key="1">
    <source>
        <dbReference type="EMBL" id="KAG8537441.1"/>
    </source>
</evidence>
<dbReference type="AlphaFoldDB" id="A0AAV6YTX0"/>
<proteinExistence type="predicted"/>
<accession>A0AAV6YTX0</accession>
<organism evidence="1 2">
    <name type="scientific">Engystomops pustulosus</name>
    <name type="common">Tungara frog</name>
    <name type="synonym">Physalaemus pustulosus</name>
    <dbReference type="NCBI Taxonomy" id="76066"/>
    <lineage>
        <taxon>Eukaryota</taxon>
        <taxon>Metazoa</taxon>
        <taxon>Chordata</taxon>
        <taxon>Craniata</taxon>
        <taxon>Vertebrata</taxon>
        <taxon>Euteleostomi</taxon>
        <taxon>Amphibia</taxon>
        <taxon>Batrachia</taxon>
        <taxon>Anura</taxon>
        <taxon>Neobatrachia</taxon>
        <taxon>Hyloidea</taxon>
        <taxon>Leptodactylidae</taxon>
        <taxon>Leiuperinae</taxon>
        <taxon>Engystomops</taxon>
    </lineage>
</organism>
<keyword evidence="2" id="KW-1185">Reference proteome</keyword>